<keyword evidence="3" id="KW-0547">Nucleotide-binding</keyword>
<dbReference type="Pfam" id="PF00005">
    <property type="entry name" value="ABC_tran"/>
    <property type="match status" value="1"/>
</dbReference>
<name>A0ABU5VN58_9PSED</name>
<feature type="domain" description="ABC transporter" evidence="5">
    <location>
        <begin position="7"/>
        <end position="234"/>
    </location>
</feature>
<organism evidence="6 7">
    <name type="scientific">Pseudomonas machongensis</name>
    <dbReference type="NCBI Taxonomy" id="3110229"/>
    <lineage>
        <taxon>Bacteria</taxon>
        <taxon>Pseudomonadati</taxon>
        <taxon>Pseudomonadota</taxon>
        <taxon>Gammaproteobacteria</taxon>
        <taxon>Pseudomonadales</taxon>
        <taxon>Pseudomonadaceae</taxon>
        <taxon>Pseudomonas</taxon>
    </lineage>
</organism>
<protein>
    <submittedName>
        <fullName evidence="6">ABC transporter ATP-binding protein</fullName>
    </submittedName>
</protein>
<dbReference type="PROSITE" id="PS50893">
    <property type="entry name" value="ABC_TRANSPORTER_2"/>
    <property type="match status" value="1"/>
</dbReference>
<dbReference type="Proteomes" id="UP001302573">
    <property type="component" value="Unassembled WGS sequence"/>
</dbReference>
<evidence type="ECO:0000313" key="6">
    <source>
        <dbReference type="EMBL" id="MEA5674823.1"/>
    </source>
</evidence>
<dbReference type="InterPro" id="IPR003439">
    <property type="entry name" value="ABC_transporter-like_ATP-bd"/>
</dbReference>
<dbReference type="CDD" id="cd03293">
    <property type="entry name" value="ABC_NrtD_SsuB_transporters"/>
    <property type="match status" value="1"/>
</dbReference>
<dbReference type="InterPro" id="IPR050166">
    <property type="entry name" value="ABC_transporter_ATP-bind"/>
</dbReference>
<keyword evidence="4 6" id="KW-0067">ATP-binding</keyword>
<reference evidence="6 7" key="1">
    <citation type="submission" date="2023-12" db="EMBL/GenBank/DDBJ databases">
        <title>Pseudomonas machongensis sp. nov., isolated from wilted pepper plants (Capsicum annuum).</title>
        <authorList>
            <person name="Qiu M."/>
            <person name="Li Y."/>
            <person name="Liu Q."/>
            <person name="Zhang X."/>
            <person name="Huang Y."/>
            <person name="Guo R."/>
            <person name="Hu M."/>
            <person name="Zhou J."/>
            <person name="Zhou X."/>
        </authorList>
    </citation>
    <scope>NUCLEOTIDE SEQUENCE [LARGE SCALE GENOMIC DNA]</scope>
    <source>
        <strain evidence="6 7">MH2</strain>
    </source>
</reference>
<dbReference type="InterPro" id="IPR017871">
    <property type="entry name" value="ABC_transporter-like_CS"/>
</dbReference>
<dbReference type="InterPro" id="IPR003593">
    <property type="entry name" value="AAA+_ATPase"/>
</dbReference>
<evidence type="ECO:0000256" key="4">
    <source>
        <dbReference type="ARBA" id="ARBA00022840"/>
    </source>
</evidence>
<dbReference type="GO" id="GO:0005524">
    <property type="term" value="F:ATP binding"/>
    <property type="evidence" value="ECO:0007669"/>
    <property type="project" value="UniProtKB-KW"/>
</dbReference>
<dbReference type="RefSeq" id="WP_197890831.1">
    <property type="nucleotide sequence ID" value="NZ_JAYFUI010000197.1"/>
</dbReference>
<dbReference type="PANTHER" id="PTHR42788">
    <property type="entry name" value="TAURINE IMPORT ATP-BINDING PROTEIN-RELATED"/>
    <property type="match status" value="1"/>
</dbReference>
<dbReference type="Gene3D" id="3.40.50.300">
    <property type="entry name" value="P-loop containing nucleotide triphosphate hydrolases"/>
    <property type="match status" value="1"/>
</dbReference>
<dbReference type="SMART" id="SM00382">
    <property type="entry name" value="AAA"/>
    <property type="match status" value="1"/>
</dbReference>
<evidence type="ECO:0000256" key="2">
    <source>
        <dbReference type="ARBA" id="ARBA00022448"/>
    </source>
</evidence>
<comment type="similarity">
    <text evidence="1">Belongs to the ABC transporter superfamily.</text>
</comment>
<gene>
    <name evidence="6" type="ORF">VA602_26270</name>
</gene>
<evidence type="ECO:0000313" key="7">
    <source>
        <dbReference type="Proteomes" id="UP001302573"/>
    </source>
</evidence>
<evidence type="ECO:0000256" key="1">
    <source>
        <dbReference type="ARBA" id="ARBA00005417"/>
    </source>
</evidence>
<keyword evidence="2" id="KW-0813">Transport</keyword>
<evidence type="ECO:0000259" key="5">
    <source>
        <dbReference type="PROSITE" id="PS50893"/>
    </source>
</evidence>
<dbReference type="InterPro" id="IPR027417">
    <property type="entry name" value="P-loop_NTPase"/>
</dbReference>
<accession>A0ABU5VN58</accession>
<sequence length="261" mass="29124">MTSTLALEMLDVEARHDHLLALARVDLTVREGEFVCVLGPTGCGKSTLLDLAAGLKPAYSGQIRCHGKPLVGLNHHASYMFQHDALLPWRTALDNVSLPLQLRGVNKQHANQHAACWLRRVGLTDVPDRYPHQLSGGMRKRVALAQALIHDTSLLLMDEPFAALDAQTRQAMQQLLLELWDEQRKSVLFVTHDLDEAITLADRVLVFNAGPASRCIEDIRIPLPRPRDTMSLRKNPESAALYQRLWHTLGHLPPATTIARD</sequence>
<dbReference type="EMBL" id="JAYFUI010000197">
    <property type="protein sequence ID" value="MEA5674823.1"/>
    <property type="molecule type" value="Genomic_DNA"/>
</dbReference>
<dbReference type="PROSITE" id="PS00211">
    <property type="entry name" value="ABC_TRANSPORTER_1"/>
    <property type="match status" value="1"/>
</dbReference>
<proteinExistence type="inferred from homology"/>
<dbReference type="PANTHER" id="PTHR42788:SF13">
    <property type="entry name" value="ALIPHATIC SULFONATES IMPORT ATP-BINDING PROTEIN SSUB"/>
    <property type="match status" value="1"/>
</dbReference>
<comment type="caution">
    <text evidence="6">The sequence shown here is derived from an EMBL/GenBank/DDBJ whole genome shotgun (WGS) entry which is preliminary data.</text>
</comment>
<dbReference type="SUPFAM" id="SSF52540">
    <property type="entry name" value="P-loop containing nucleoside triphosphate hydrolases"/>
    <property type="match status" value="1"/>
</dbReference>
<evidence type="ECO:0000256" key="3">
    <source>
        <dbReference type="ARBA" id="ARBA00022741"/>
    </source>
</evidence>
<keyword evidence="7" id="KW-1185">Reference proteome</keyword>